<protein>
    <recommendedName>
        <fullName evidence="3">Gfo/Idh/MocA-like oxidoreductase C-terminal domain-containing protein</fullName>
    </recommendedName>
</protein>
<dbReference type="Gene3D" id="3.30.360.10">
    <property type="entry name" value="Dihydrodipicolinate Reductase, domain 2"/>
    <property type="match status" value="1"/>
</dbReference>
<sequence length="60" mass="6696">TARLGTDAHHDGLPLEPGDYADFYRRLAESLRGGSPLPVDPRDSLAVLELIDTIHTWNRK</sequence>
<comment type="caution">
    <text evidence="1">The sequence shown here is derived from an EMBL/GenBank/DDBJ whole genome shotgun (WGS) entry which is preliminary data.</text>
</comment>
<evidence type="ECO:0008006" key="3">
    <source>
        <dbReference type="Google" id="ProtNLM"/>
    </source>
</evidence>
<organism evidence="1 2">
    <name type="scientific">Leifsonia aquatica ATCC 14665</name>
    <dbReference type="NCBI Taxonomy" id="1358026"/>
    <lineage>
        <taxon>Bacteria</taxon>
        <taxon>Bacillati</taxon>
        <taxon>Actinomycetota</taxon>
        <taxon>Actinomycetes</taxon>
        <taxon>Micrococcales</taxon>
        <taxon>Microbacteriaceae</taxon>
        <taxon>Leifsonia</taxon>
    </lineage>
</organism>
<name>U2RQI8_LEIAQ</name>
<dbReference type="HOGENOM" id="CLU_2928052_0_0_11"/>
<dbReference type="AlphaFoldDB" id="U2RQI8"/>
<gene>
    <name evidence="1" type="ORF">N136_02781</name>
</gene>
<proteinExistence type="predicted"/>
<evidence type="ECO:0000313" key="1">
    <source>
        <dbReference type="EMBL" id="ERK70859.1"/>
    </source>
</evidence>
<dbReference type="Proteomes" id="UP000016605">
    <property type="component" value="Unassembled WGS sequence"/>
</dbReference>
<dbReference type="EMBL" id="AWVQ01000366">
    <property type="protein sequence ID" value="ERK70859.1"/>
    <property type="molecule type" value="Genomic_DNA"/>
</dbReference>
<evidence type="ECO:0000313" key="2">
    <source>
        <dbReference type="Proteomes" id="UP000016605"/>
    </source>
</evidence>
<reference evidence="1 2" key="1">
    <citation type="submission" date="2013-08" db="EMBL/GenBank/DDBJ databases">
        <authorList>
            <person name="Weinstock G."/>
            <person name="Sodergren E."/>
            <person name="Wylie T."/>
            <person name="Fulton L."/>
            <person name="Fulton R."/>
            <person name="Fronick C."/>
            <person name="O'Laughlin M."/>
            <person name="Godfrey J."/>
            <person name="Miner T."/>
            <person name="Herter B."/>
            <person name="Appelbaum E."/>
            <person name="Cordes M."/>
            <person name="Lek S."/>
            <person name="Wollam A."/>
            <person name="Pepin K.H."/>
            <person name="Palsikar V.B."/>
            <person name="Mitreva M."/>
            <person name="Wilson R.K."/>
        </authorList>
    </citation>
    <scope>NUCLEOTIDE SEQUENCE [LARGE SCALE GENOMIC DNA]</scope>
    <source>
        <strain evidence="1 2">ATCC 14665</strain>
    </source>
</reference>
<feature type="non-terminal residue" evidence="1">
    <location>
        <position position="1"/>
    </location>
</feature>
<accession>U2RQI8</accession>
<dbReference type="Gene3D" id="3.40.50.720">
    <property type="entry name" value="NAD(P)-binding Rossmann-like Domain"/>
    <property type="match status" value="1"/>
</dbReference>